<dbReference type="STRING" id="1462526.BN990_00362"/>
<evidence type="ECO:0000256" key="4">
    <source>
        <dbReference type="ARBA" id="ARBA00022989"/>
    </source>
</evidence>
<keyword evidence="8" id="KW-1185">Reference proteome</keyword>
<feature type="transmembrane region" description="Helical" evidence="6">
    <location>
        <begin position="159"/>
        <end position="179"/>
    </location>
</feature>
<proteinExistence type="inferred from homology"/>
<comment type="similarity">
    <text evidence="2">Belongs to the TMEM86 family.</text>
</comment>
<feature type="transmembrane region" description="Helical" evidence="6">
    <location>
        <begin position="6"/>
        <end position="23"/>
    </location>
</feature>
<evidence type="ECO:0000256" key="5">
    <source>
        <dbReference type="ARBA" id="ARBA00023136"/>
    </source>
</evidence>
<reference evidence="7 8" key="1">
    <citation type="submission" date="2014-03" db="EMBL/GenBank/DDBJ databases">
        <authorList>
            <person name="Urmite Genomes U."/>
        </authorList>
    </citation>
    <scope>NUCLEOTIDE SEQUENCE [LARGE SCALE GENOMIC DNA]</scope>
    <source>
        <strain evidence="7 8">Vm-5</strain>
    </source>
</reference>
<dbReference type="EMBL" id="CCDP010000001">
    <property type="protein sequence ID" value="CDQ38095.1"/>
    <property type="molecule type" value="Genomic_DNA"/>
</dbReference>
<dbReference type="Proteomes" id="UP000028875">
    <property type="component" value="Unassembled WGS sequence"/>
</dbReference>
<keyword evidence="3 6" id="KW-0812">Transmembrane</keyword>
<dbReference type="Pfam" id="PF07947">
    <property type="entry name" value="YhhN"/>
    <property type="match status" value="1"/>
</dbReference>
<organism evidence="7 8">
    <name type="scientific">Virgibacillus massiliensis</name>
    <dbReference type="NCBI Taxonomy" id="1462526"/>
    <lineage>
        <taxon>Bacteria</taxon>
        <taxon>Bacillati</taxon>
        <taxon>Bacillota</taxon>
        <taxon>Bacilli</taxon>
        <taxon>Bacillales</taxon>
        <taxon>Bacillaceae</taxon>
        <taxon>Virgibacillus</taxon>
    </lineage>
</organism>
<dbReference type="InterPro" id="IPR012506">
    <property type="entry name" value="TMEM86B-like"/>
</dbReference>
<dbReference type="eggNOG" id="COG3714">
    <property type="taxonomic scope" value="Bacteria"/>
</dbReference>
<dbReference type="PANTHER" id="PTHR31885">
    <property type="entry name" value="GH04784P"/>
    <property type="match status" value="1"/>
</dbReference>
<dbReference type="OrthoDB" id="5592477at2"/>
<evidence type="ECO:0000256" key="3">
    <source>
        <dbReference type="ARBA" id="ARBA00022692"/>
    </source>
</evidence>
<dbReference type="AlphaFoldDB" id="A0A024Q7A8"/>
<dbReference type="RefSeq" id="WP_038241907.1">
    <property type="nucleotide sequence ID" value="NZ_BNER01000001.1"/>
</dbReference>
<accession>A0A024Q7A8</accession>
<keyword evidence="5 6" id="KW-0472">Membrane</keyword>
<comment type="subcellular location">
    <subcellularLocation>
        <location evidence="1">Membrane</location>
        <topology evidence="1">Multi-pass membrane protein</topology>
    </subcellularLocation>
</comment>
<keyword evidence="4 6" id="KW-1133">Transmembrane helix</keyword>
<evidence type="ECO:0000256" key="6">
    <source>
        <dbReference type="SAM" id="Phobius"/>
    </source>
</evidence>
<feature type="transmembrane region" description="Helical" evidence="6">
    <location>
        <begin position="185"/>
        <end position="205"/>
    </location>
</feature>
<evidence type="ECO:0000313" key="7">
    <source>
        <dbReference type="EMBL" id="CDQ38095.1"/>
    </source>
</evidence>
<evidence type="ECO:0000256" key="2">
    <source>
        <dbReference type="ARBA" id="ARBA00007375"/>
    </source>
</evidence>
<dbReference type="PANTHER" id="PTHR31885:SF6">
    <property type="entry name" value="GH04784P"/>
    <property type="match status" value="1"/>
</dbReference>
<feature type="transmembrane region" description="Helical" evidence="6">
    <location>
        <begin position="133"/>
        <end position="152"/>
    </location>
</feature>
<feature type="transmembrane region" description="Helical" evidence="6">
    <location>
        <begin position="102"/>
        <end position="127"/>
    </location>
</feature>
<dbReference type="GO" id="GO:0016020">
    <property type="term" value="C:membrane"/>
    <property type="evidence" value="ECO:0007669"/>
    <property type="project" value="UniProtKB-SubCell"/>
</dbReference>
<comment type="caution">
    <text evidence="7">The sequence shown here is derived from an EMBL/GenBank/DDBJ whole genome shotgun (WGS) entry which is preliminary data.</text>
</comment>
<name>A0A024Q7A8_9BACI</name>
<feature type="transmembrane region" description="Helical" evidence="6">
    <location>
        <begin position="57"/>
        <end position="90"/>
    </location>
</feature>
<protein>
    <submittedName>
        <fullName evidence="7">YhhN-like protein</fullName>
    </submittedName>
</protein>
<gene>
    <name evidence="7" type="ORF">BN990_00362</name>
</gene>
<evidence type="ECO:0000256" key="1">
    <source>
        <dbReference type="ARBA" id="ARBA00004141"/>
    </source>
</evidence>
<reference evidence="8" key="2">
    <citation type="submission" date="2014-05" db="EMBL/GenBank/DDBJ databases">
        <title>Draft genome sequence of Virgibacillus massiliensis Vm-5.</title>
        <authorList>
            <person name="Khelaifia S."/>
            <person name="Croce O."/>
            <person name="Lagier J.C."/>
            <person name="Raoult D."/>
        </authorList>
    </citation>
    <scope>NUCLEOTIDE SEQUENCE [LARGE SCALE GENOMIC DNA]</scope>
    <source>
        <strain evidence="8">Vm-5</strain>
    </source>
</reference>
<dbReference type="GO" id="GO:0016787">
    <property type="term" value="F:hydrolase activity"/>
    <property type="evidence" value="ECO:0007669"/>
    <property type="project" value="TreeGrafter"/>
</dbReference>
<evidence type="ECO:0000313" key="8">
    <source>
        <dbReference type="Proteomes" id="UP000028875"/>
    </source>
</evidence>
<sequence>MQVNRIPILILVMSIVYIFIIPSEPGNFKLFFKIIPMLLIIIYAMNQMPRQRSSTHWLVIIGLIFCIIGDGTLRWFIIGLTFFLVGHLFYLTAFSLQWKFSWYRFLMIIPLAILGFLMGNELIQAIASSGDEIFVLPVISYIAVITSMAWLAIMTGNKFAIIGSLLFLISDAILSWNMFISPVPYSHVLIMTTYYAAQFLIAHSISSVVKQSSRMVW</sequence>